<feature type="transmembrane region" description="Helical" evidence="1">
    <location>
        <begin position="63"/>
        <end position="86"/>
    </location>
</feature>
<evidence type="ECO:0000256" key="1">
    <source>
        <dbReference type="SAM" id="Phobius"/>
    </source>
</evidence>
<dbReference type="AlphaFoldDB" id="A0A6G3T3E6"/>
<gene>
    <name evidence="2" type="ORF">G3I43_36895</name>
    <name evidence="3" type="ORF">G3I58_08435</name>
</gene>
<evidence type="ECO:0000313" key="4">
    <source>
        <dbReference type="Proteomes" id="UP000470951"/>
    </source>
</evidence>
<evidence type="ECO:0000313" key="3">
    <source>
        <dbReference type="EMBL" id="NEB98012.1"/>
    </source>
</evidence>
<organism evidence="2">
    <name type="scientific">Streptomyces anulatus</name>
    <name type="common">Streptomyces chrysomallus</name>
    <dbReference type="NCBI Taxonomy" id="1892"/>
    <lineage>
        <taxon>Bacteria</taxon>
        <taxon>Bacillati</taxon>
        <taxon>Actinomycetota</taxon>
        <taxon>Actinomycetes</taxon>
        <taxon>Kitasatosporales</taxon>
        <taxon>Streptomycetaceae</taxon>
        <taxon>Streptomyces</taxon>
    </lineage>
</organism>
<keyword evidence="1" id="KW-0812">Transmembrane</keyword>
<name>A0A6G3T3E6_STRAQ</name>
<proteinExistence type="predicted"/>
<keyword evidence="1" id="KW-0472">Membrane</keyword>
<protein>
    <submittedName>
        <fullName evidence="2">Uncharacterized protein</fullName>
    </submittedName>
</protein>
<dbReference type="RefSeq" id="WP_087764934.1">
    <property type="nucleotide sequence ID" value="NZ_CBDRIV010000029.1"/>
</dbReference>
<keyword evidence="1" id="KW-1133">Transmembrane helix</keyword>
<accession>A0A6G3T3E6</accession>
<sequence>MTSLPPAAVLLAATFSPGPEAGQLLGLLAWCASAAGVGGVITVGTLMALQLRSGEHGEGGQHFRGLFFVMLASVLASTAGPLVAALGSLAL</sequence>
<dbReference type="EMBL" id="JAAGMS010000085">
    <property type="protein sequence ID" value="NEB98012.1"/>
    <property type="molecule type" value="Genomic_DNA"/>
</dbReference>
<dbReference type="EMBL" id="JAAGMK010001032">
    <property type="protein sequence ID" value="NEB89689.1"/>
    <property type="molecule type" value="Genomic_DNA"/>
</dbReference>
<comment type="caution">
    <text evidence="2">The sequence shown here is derived from an EMBL/GenBank/DDBJ whole genome shotgun (WGS) entry which is preliminary data.</text>
</comment>
<dbReference type="Proteomes" id="UP000470951">
    <property type="component" value="Unassembled WGS sequence"/>
</dbReference>
<reference evidence="2 4" key="1">
    <citation type="submission" date="2020-01" db="EMBL/GenBank/DDBJ databases">
        <title>Insect and environment-associated Actinomycetes.</title>
        <authorList>
            <person name="Currrie C."/>
            <person name="Chevrette M."/>
            <person name="Carlson C."/>
            <person name="Stubbendieck R."/>
            <person name="Wendt-Pienkowski E."/>
        </authorList>
    </citation>
    <scope>NUCLEOTIDE SEQUENCE</scope>
    <source>
        <strain evidence="2">SID505</strain>
        <strain evidence="3 4">SID7903</strain>
    </source>
</reference>
<feature type="transmembrane region" description="Helical" evidence="1">
    <location>
        <begin position="27"/>
        <end position="51"/>
    </location>
</feature>
<evidence type="ECO:0000313" key="2">
    <source>
        <dbReference type="EMBL" id="NEB89689.1"/>
    </source>
</evidence>